<dbReference type="EMBL" id="CP000504">
    <property type="protein sequence ID" value="ABL87464.1"/>
    <property type="molecule type" value="Genomic_DNA"/>
</dbReference>
<comment type="subunit">
    <text evidence="9">The complex is composed of two ATP-binding proteins (WtpC), two transmembrane proteins (WtpB) and a solute-binding protein (WtpA).</text>
</comment>
<evidence type="ECO:0000313" key="15">
    <source>
        <dbReference type="EMBL" id="ABL87464.1"/>
    </source>
</evidence>
<dbReference type="FunFam" id="3.40.50.300:FF:000425">
    <property type="entry name" value="Probable ABC transporter, ATP-binding subunit"/>
    <property type="match status" value="1"/>
</dbReference>
<dbReference type="Gene3D" id="3.40.50.300">
    <property type="entry name" value="P-loop containing nucleotide triphosphate hydrolases"/>
    <property type="match status" value="1"/>
</dbReference>
<evidence type="ECO:0000256" key="9">
    <source>
        <dbReference type="ARBA" id="ARBA00038781"/>
    </source>
</evidence>
<dbReference type="SMART" id="SM00382">
    <property type="entry name" value="AAA"/>
    <property type="match status" value="1"/>
</dbReference>
<dbReference type="GO" id="GO:0043190">
    <property type="term" value="C:ATP-binding cassette (ABC) transporter complex"/>
    <property type="evidence" value="ECO:0007669"/>
    <property type="project" value="InterPro"/>
</dbReference>
<dbReference type="PANTHER" id="PTHR43869:SF1">
    <property type="entry name" value="GLYCINE BETAINE_PROLINE BETAINE TRANSPORT SYSTEM ATP-BINDING PROTEIN PROV"/>
    <property type="match status" value="1"/>
</dbReference>
<dbReference type="Proteomes" id="UP000002595">
    <property type="component" value="Chromosome"/>
</dbReference>
<feature type="domain" description="ABC transporter" evidence="14">
    <location>
        <begin position="11"/>
        <end position="243"/>
    </location>
</feature>
<comment type="catalytic activity">
    <reaction evidence="12">
        <text>tungstate(in) + ATP + H2O = tungstate(out) + ADP + phosphate + H(+)</text>
        <dbReference type="Rhea" id="RHEA:35027"/>
        <dbReference type="ChEBI" id="CHEBI:15377"/>
        <dbReference type="ChEBI" id="CHEBI:15378"/>
        <dbReference type="ChEBI" id="CHEBI:30616"/>
        <dbReference type="ChEBI" id="CHEBI:43474"/>
        <dbReference type="ChEBI" id="CHEBI:46502"/>
        <dbReference type="ChEBI" id="CHEBI:456216"/>
        <dbReference type="EC" id="7.3.2.6"/>
    </reaction>
</comment>
<comment type="similarity">
    <text evidence="8">Belongs to the ABC transporter superfamily. Sulfate/tungstate importer (TC 3.A.1.6) family.</text>
</comment>
<dbReference type="HOGENOM" id="CLU_000604_1_1_2"/>
<dbReference type="EC" id="7.3.2.6" evidence="10"/>
<dbReference type="eggNOG" id="arCOG00177">
    <property type="taxonomic scope" value="Archaea"/>
</dbReference>
<proteinExistence type="inferred from homology"/>
<dbReference type="InterPro" id="IPR003439">
    <property type="entry name" value="ABC_transporter-like_ATP-bd"/>
</dbReference>
<dbReference type="InterPro" id="IPR017871">
    <property type="entry name" value="ABC_transporter-like_CS"/>
</dbReference>
<evidence type="ECO:0000256" key="13">
    <source>
        <dbReference type="ARBA" id="ARBA00057369"/>
    </source>
</evidence>
<evidence type="ECO:0000256" key="7">
    <source>
        <dbReference type="ARBA" id="ARBA00023136"/>
    </source>
</evidence>
<evidence type="ECO:0000256" key="8">
    <source>
        <dbReference type="ARBA" id="ARBA00038307"/>
    </source>
</evidence>
<dbReference type="STRING" id="384616.Pisl_0285"/>
<accession>A1RR82</accession>
<protein>
    <recommendedName>
        <fullName evidence="11">Molybdate/tungstate import ATP-binding protein WtpC</fullName>
        <ecNumber evidence="10">7.3.2.6</ecNumber>
    </recommendedName>
</protein>
<dbReference type="CDD" id="cd03259">
    <property type="entry name" value="ABC_Carb_Solutes_like"/>
    <property type="match status" value="1"/>
</dbReference>
<keyword evidence="6" id="KW-0067">ATP-binding</keyword>
<dbReference type="InterPro" id="IPR051921">
    <property type="entry name" value="ABC_osmolyte_uptake_ATP-bind"/>
</dbReference>
<evidence type="ECO:0000256" key="1">
    <source>
        <dbReference type="ARBA" id="ARBA00004236"/>
    </source>
</evidence>
<dbReference type="KEGG" id="pis:Pisl_0285"/>
<dbReference type="Pfam" id="PF00005">
    <property type="entry name" value="ABC_tran"/>
    <property type="match status" value="1"/>
</dbReference>
<evidence type="ECO:0000256" key="2">
    <source>
        <dbReference type="ARBA" id="ARBA00022448"/>
    </source>
</evidence>
<evidence type="ECO:0000256" key="10">
    <source>
        <dbReference type="ARBA" id="ARBA00039025"/>
    </source>
</evidence>
<keyword evidence="2" id="KW-0813">Transport</keyword>
<evidence type="ECO:0000259" key="14">
    <source>
        <dbReference type="PROSITE" id="PS50893"/>
    </source>
</evidence>
<gene>
    <name evidence="15" type="ordered locus">Pisl_0285</name>
</gene>
<comment type="function">
    <text evidence="13">Part of the ABC transporter complex WtpABC involved in molybdate/tungstate import. Responsible for energy coupling to the transport system.</text>
</comment>
<evidence type="ECO:0000256" key="6">
    <source>
        <dbReference type="ARBA" id="ARBA00022840"/>
    </source>
</evidence>
<keyword evidence="7" id="KW-0472">Membrane</keyword>
<dbReference type="GO" id="GO:1901238">
    <property type="term" value="F:ABC-type tungstate transporter activity"/>
    <property type="evidence" value="ECO:0007669"/>
    <property type="project" value="UniProtKB-EC"/>
</dbReference>
<dbReference type="Pfam" id="PF08402">
    <property type="entry name" value="TOBE_2"/>
    <property type="match status" value="1"/>
</dbReference>
<dbReference type="AlphaFoldDB" id="A1RR82"/>
<dbReference type="GO" id="GO:0005524">
    <property type="term" value="F:ATP binding"/>
    <property type="evidence" value="ECO:0007669"/>
    <property type="project" value="UniProtKB-KW"/>
</dbReference>
<name>A1RR82_PYRIL</name>
<evidence type="ECO:0000256" key="4">
    <source>
        <dbReference type="ARBA" id="ARBA00022505"/>
    </source>
</evidence>
<evidence type="ECO:0000256" key="3">
    <source>
        <dbReference type="ARBA" id="ARBA00022475"/>
    </source>
</evidence>
<organism evidence="15 16">
    <name type="scientific">Pyrobaculum islandicum (strain DSM 4184 / JCM 9189 / GEO3)</name>
    <dbReference type="NCBI Taxonomy" id="384616"/>
    <lineage>
        <taxon>Archaea</taxon>
        <taxon>Thermoproteota</taxon>
        <taxon>Thermoprotei</taxon>
        <taxon>Thermoproteales</taxon>
        <taxon>Thermoproteaceae</taxon>
        <taxon>Pyrobaculum</taxon>
    </lineage>
</organism>
<comment type="subcellular location">
    <subcellularLocation>
        <location evidence="1">Cell membrane</location>
    </subcellularLocation>
</comment>
<dbReference type="InterPro" id="IPR003593">
    <property type="entry name" value="AAA+_ATPase"/>
</dbReference>
<keyword evidence="16" id="KW-1185">Reference proteome</keyword>
<keyword evidence="5" id="KW-0547">Nucleotide-binding</keyword>
<dbReference type="PANTHER" id="PTHR43869">
    <property type="entry name" value="GLYCINE BETAINE/PROLINE BETAINE TRANSPORT SYSTEM ATP-BINDING PROTEIN PROV"/>
    <property type="match status" value="1"/>
</dbReference>
<evidence type="ECO:0000313" key="16">
    <source>
        <dbReference type="Proteomes" id="UP000002595"/>
    </source>
</evidence>
<evidence type="ECO:0000256" key="5">
    <source>
        <dbReference type="ARBA" id="ARBA00022741"/>
    </source>
</evidence>
<dbReference type="GO" id="GO:0015408">
    <property type="term" value="F:ABC-type ferric iron transporter activity"/>
    <property type="evidence" value="ECO:0007669"/>
    <property type="project" value="InterPro"/>
</dbReference>
<dbReference type="InterPro" id="IPR027417">
    <property type="entry name" value="P-loop_NTPase"/>
</dbReference>
<keyword evidence="3" id="KW-1003">Cell membrane</keyword>
<dbReference type="GO" id="GO:0016887">
    <property type="term" value="F:ATP hydrolysis activity"/>
    <property type="evidence" value="ECO:0007669"/>
    <property type="project" value="InterPro"/>
</dbReference>
<evidence type="ECO:0000256" key="11">
    <source>
        <dbReference type="ARBA" id="ARBA00041133"/>
    </source>
</evidence>
<dbReference type="PROSITE" id="PS50893">
    <property type="entry name" value="ABC_TRANSPORTER_2"/>
    <property type="match status" value="1"/>
</dbReference>
<dbReference type="SUPFAM" id="SSF50331">
    <property type="entry name" value="MOP-like"/>
    <property type="match status" value="1"/>
</dbReference>
<dbReference type="InterPro" id="IPR015853">
    <property type="entry name" value="ABC_transpr_FbpC"/>
</dbReference>
<keyword evidence="4" id="KW-0500">Molybdenum</keyword>
<reference evidence="15" key="1">
    <citation type="submission" date="2006-12" db="EMBL/GenBank/DDBJ databases">
        <title>Complete sequence of Pyrobaculum islandicum DSM 4184.</title>
        <authorList>
            <person name="Copeland A."/>
            <person name="Lucas S."/>
            <person name="Lapidus A."/>
            <person name="Barry K."/>
            <person name="Detter J.C."/>
            <person name="Glavina del Rio T."/>
            <person name="Dalin E."/>
            <person name="Tice H."/>
            <person name="Pitluck S."/>
            <person name="Meincke L."/>
            <person name="Brettin T."/>
            <person name="Bruce D."/>
            <person name="Han C."/>
            <person name="Tapia R."/>
            <person name="Gilna P."/>
            <person name="Schmutz J."/>
            <person name="Larimer F."/>
            <person name="Land M."/>
            <person name="Hauser L."/>
            <person name="Kyrpides N."/>
            <person name="Mikhailova N."/>
            <person name="Cozen A.E."/>
            <person name="Fitz-Gibbon S.T."/>
            <person name="House C.H."/>
            <person name="Saltikov C."/>
            <person name="Lowe T."/>
            <person name="Richardson P."/>
        </authorList>
    </citation>
    <scope>NUCLEOTIDE SEQUENCE [LARGE SCALE GENOMIC DNA]</scope>
    <source>
        <strain evidence="15">DSM 4184</strain>
    </source>
</reference>
<dbReference type="InterPro" id="IPR008995">
    <property type="entry name" value="Mo/tungstate-bd_C_term_dom"/>
</dbReference>
<dbReference type="PROSITE" id="PS00211">
    <property type="entry name" value="ABC_TRANSPORTER_1"/>
    <property type="match status" value="1"/>
</dbReference>
<dbReference type="InterPro" id="IPR013611">
    <property type="entry name" value="Transp-assoc_OB_typ2"/>
</dbReference>
<dbReference type="SUPFAM" id="SSF52540">
    <property type="entry name" value="P-loop containing nucleoside triphosphate hydrolases"/>
    <property type="match status" value="1"/>
</dbReference>
<sequence>MFLQNRVGLSVELKDVAVRYGNFLALKGVDLFIEAGESVVLLGPSGSGKSTLLRAVAGLIPLARGRVYIGGRDVTDLPPDKRGVSMLFQDLALFPHLDVFENVAFGLRLRKLPESEIRRRVRWALELVRLEPSLFEKRRVHELSGGQQQRVALARALVVEPEVLLLDEPFSHIDLDIKNQLLEELKILHNRLGFTIIYVTHDRYEAVEIGDRVALIKDGEIIQVGKPFELYKRPRNRFVAEFFGEANILPASAVGISSGGYVVIRPEDVVIGGATTYKFKGQVIDVTFLWHYLKVEIQSDSHVFKAYVDLETPVSIGDVVEFGFDAKDVYIVGE</sequence>
<evidence type="ECO:0000256" key="12">
    <source>
        <dbReference type="ARBA" id="ARBA00047936"/>
    </source>
</evidence>